<feature type="region of interest" description="Disordered" evidence="1">
    <location>
        <begin position="35"/>
        <end position="56"/>
    </location>
</feature>
<gene>
    <name evidence="2" type="ORF">AAFF_G00131290</name>
</gene>
<dbReference type="Proteomes" id="UP001221898">
    <property type="component" value="Unassembled WGS sequence"/>
</dbReference>
<dbReference type="AlphaFoldDB" id="A0AAD7RR44"/>
<comment type="caution">
    <text evidence="2">The sequence shown here is derived from an EMBL/GenBank/DDBJ whole genome shotgun (WGS) entry which is preliminary data.</text>
</comment>
<reference evidence="2" key="1">
    <citation type="journal article" date="2023" name="Science">
        <title>Genome structures resolve the early diversification of teleost fishes.</title>
        <authorList>
            <person name="Parey E."/>
            <person name="Louis A."/>
            <person name="Montfort J."/>
            <person name="Bouchez O."/>
            <person name="Roques C."/>
            <person name="Iampietro C."/>
            <person name="Lluch J."/>
            <person name="Castinel A."/>
            <person name="Donnadieu C."/>
            <person name="Desvignes T."/>
            <person name="Floi Bucao C."/>
            <person name="Jouanno E."/>
            <person name="Wen M."/>
            <person name="Mejri S."/>
            <person name="Dirks R."/>
            <person name="Jansen H."/>
            <person name="Henkel C."/>
            <person name="Chen W.J."/>
            <person name="Zahm M."/>
            <person name="Cabau C."/>
            <person name="Klopp C."/>
            <person name="Thompson A.W."/>
            <person name="Robinson-Rechavi M."/>
            <person name="Braasch I."/>
            <person name="Lecointre G."/>
            <person name="Bobe J."/>
            <person name="Postlethwait J.H."/>
            <person name="Berthelot C."/>
            <person name="Roest Crollius H."/>
            <person name="Guiguen Y."/>
        </authorList>
    </citation>
    <scope>NUCLEOTIDE SEQUENCE</scope>
    <source>
        <strain evidence="2">NC1722</strain>
    </source>
</reference>
<evidence type="ECO:0000313" key="3">
    <source>
        <dbReference type="Proteomes" id="UP001221898"/>
    </source>
</evidence>
<accession>A0AAD7RR44</accession>
<evidence type="ECO:0000256" key="1">
    <source>
        <dbReference type="SAM" id="MobiDB-lite"/>
    </source>
</evidence>
<organism evidence="2 3">
    <name type="scientific">Aldrovandia affinis</name>
    <dbReference type="NCBI Taxonomy" id="143900"/>
    <lineage>
        <taxon>Eukaryota</taxon>
        <taxon>Metazoa</taxon>
        <taxon>Chordata</taxon>
        <taxon>Craniata</taxon>
        <taxon>Vertebrata</taxon>
        <taxon>Euteleostomi</taxon>
        <taxon>Actinopterygii</taxon>
        <taxon>Neopterygii</taxon>
        <taxon>Teleostei</taxon>
        <taxon>Notacanthiformes</taxon>
        <taxon>Halosauridae</taxon>
        <taxon>Aldrovandia</taxon>
    </lineage>
</organism>
<name>A0AAD7RR44_9TELE</name>
<keyword evidence="3" id="KW-1185">Reference proteome</keyword>
<sequence length="71" mass="7554">MLLWWKSGTLKEPLITQTMKGNAADPRDGLCRMMENLAGPSEPKRGTAPTEGISVSKSLQTAPGLTLLSGL</sequence>
<dbReference type="EMBL" id="JAINUG010000191">
    <property type="protein sequence ID" value="KAJ8388720.1"/>
    <property type="molecule type" value="Genomic_DNA"/>
</dbReference>
<proteinExistence type="predicted"/>
<evidence type="ECO:0000313" key="2">
    <source>
        <dbReference type="EMBL" id="KAJ8388720.1"/>
    </source>
</evidence>
<protein>
    <submittedName>
        <fullName evidence="2">Uncharacterized protein</fullName>
    </submittedName>
</protein>